<proteinExistence type="predicted"/>
<evidence type="ECO:0000313" key="3">
    <source>
        <dbReference type="Proteomes" id="UP000053240"/>
    </source>
</evidence>
<reference evidence="2 3" key="1">
    <citation type="journal article" date="2015" name="Nat. Commun.">
        <title>Outbred genome sequencing and CRISPR/Cas9 gene editing in butterflies.</title>
        <authorList>
            <person name="Li X."/>
            <person name="Fan D."/>
            <person name="Zhang W."/>
            <person name="Liu G."/>
            <person name="Zhang L."/>
            <person name="Zhao L."/>
            <person name="Fang X."/>
            <person name="Chen L."/>
            <person name="Dong Y."/>
            <person name="Chen Y."/>
            <person name="Ding Y."/>
            <person name="Zhao R."/>
            <person name="Feng M."/>
            <person name="Zhu Y."/>
            <person name="Feng Y."/>
            <person name="Jiang X."/>
            <person name="Zhu D."/>
            <person name="Xiang H."/>
            <person name="Feng X."/>
            <person name="Li S."/>
            <person name="Wang J."/>
            <person name="Zhang G."/>
            <person name="Kronforst M.R."/>
            <person name="Wang W."/>
        </authorList>
    </citation>
    <scope>NUCLEOTIDE SEQUENCE [LARGE SCALE GENOMIC DNA]</scope>
    <source>
        <strain evidence="2">Ya'a_city_454_Pm</strain>
        <tissue evidence="2">Whole body</tissue>
    </source>
</reference>
<name>A0A194RJX8_PAPMA</name>
<dbReference type="InParanoid" id="A0A194RJX8"/>
<organism evidence="2 3">
    <name type="scientific">Papilio machaon</name>
    <name type="common">Old World swallowtail butterfly</name>
    <dbReference type="NCBI Taxonomy" id="76193"/>
    <lineage>
        <taxon>Eukaryota</taxon>
        <taxon>Metazoa</taxon>
        <taxon>Ecdysozoa</taxon>
        <taxon>Arthropoda</taxon>
        <taxon>Hexapoda</taxon>
        <taxon>Insecta</taxon>
        <taxon>Pterygota</taxon>
        <taxon>Neoptera</taxon>
        <taxon>Endopterygota</taxon>
        <taxon>Lepidoptera</taxon>
        <taxon>Glossata</taxon>
        <taxon>Ditrysia</taxon>
        <taxon>Papilionoidea</taxon>
        <taxon>Papilionidae</taxon>
        <taxon>Papilioninae</taxon>
        <taxon>Papilio</taxon>
    </lineage>
</organism>
<feature type="compositionally biased region" description="Basic and acidic residues" evidence="1">
    <location>
        <begin position="114"/>
        <end position="131"/>
    </location>
</feature>
<dbReference type="EMBL" id="KQ460124">
    <property type="protein sequence ID" value="KPJ17640.1"/>
    <property type="molecule type" value="Genomic_DNA"/>
</dbReference>
<dbReference type="Proteomes" id="UP000053240">
    <property type="component" value="Unassembled WGS sequence"/>
</dbReference>
<dbReference type="AlphaFoldDB" id="A0A194RJX8"/>
<evidence type="ECO:0000313" key="2">
    <source>
        <dbReference type="EMBL" id="KPJ17640.1"/>
    </source>
</evidence>
<protein>
    <submittedName>
        <fullName evidence="2">Uncharacterized protein</fullName>
    </submittedName>
</protein>
<evidence type="ECO:0000256" key="1">
    <source>
        <dbReference type="SAM" id="MobiDB-lite"/>
    </source>
</evidence>
<feature type="region of interest" description="Disordered" evidence="1">
    <location>
        <begin position="311"/>
        <end position="387"/>
    </location>
</feature>
<feature type="compositionally biased region" description="Basic and acidic residues" evidence="1">
    <location>
        <begin position="321"/>
        <end position="343"/>
    </location>
</feature>
<gene>
    <name evidence="2" type="ORF">RR48_07128</name>
</gene>
<accession>A0A194RJX8</accession>
<feature type="region of interest" description="Disordered" evidence="1">
    <location>
        <begin position="114"/>
        <end position="137"/>
    </location>
</feature>
<feature type="compositionally biased region" description="Acidic residues" evidence="1">
    <location>
        <begin position="348"/>
        <end position="357"/>
    </location>
</feature>
<feature type="compositionally biased region" description="Basic and acidic residues" evidence="1">
    <location>
        <begin position="369"/>
        <end position="387"/>
    </location>
</feature>
<sequence length="387" mass="44939">MFYINVYGFRNKVIEINTKIKKQKIFQILHSVVFGKKLLSHFCMHAIHPDVDPNLNVVTITFIKKKEADKAINLINGFVYFDFHSQSDLHLSAVDVTEQYRDAYVDSDDQIARDKEVRRTSRSQRPRESQGRSRSPHLAAEITKIDMEIELIQKERILIVEQRKLLLEKKRLELLKEFEPTSINDLERYVAAIERQDDDEPQNVPHKPVKVKCTPVPVLASRAIVKQMKDVLAKRENIRGIVTQPLCFTLKKRIIEIMKGKSNLDTDDIIKMYREVYPIESDEVLLDRLEAQINITQAFKNEMQKDFQVVKSDISGPSNTDKGEVNNKTEETKTKESENKEITSTEILDNELDDWLEDDKVNQQDGNNVDEKDTIQSVEVNDKELDK</sequence>
<keyword evidence="3" id="KW-1185">Reference proteome</keyword>